<dbReference type="PIRSF" id="PIRSF002161">
    <property type="entry name" value="Ribosomal_L5"/>
    <property type="match status" value="1"/>
</dbReference>
<sequence length="179" mass="20295">MARLKTHYDKVVRPKLKQEFSYKNDLQVPRIEKIVINMGVGDAVADSKKIQAAVSELTLIAGQKPVTTKARKSIATYKLREGMSIGTKVTLRRERMYEFLDRLVNIALPRVRDFRGLSPKAFDGRGNYALGVKEQIVFPEIEYDKIETVRGMDIVIVTSAKTDEEARALLKAFDFPFVS</sequence>
<dbReference type="Pfam" id="PF00281">
    <property type="entry name" value="Ribosomal_L5"/>
    <property type="match status" value="1"/>
</dbReference>
<dbReference type="GO" id="GO:1990904">
    <property type="term" value="C:ribonucleoprotein complex"/>
    <property type="evidence" value="ECO:0007669"/>
    <property type="project" value="UniProtKB-KW"/>
</dbReference>
<evidence type="ECO:0000256" key="6">
    <source>
        <dbReference type="ARBA" id="ARBA00023274"/>
    </source>
</evidence>
<comment type="similarity">
    <text evidence="1 8 9">Belongs to the universal ribosomal protein uL5 family.</text>
</comment>
<evidence type="ECO:0000256" key="1">
    <source>
        <dbReference type="ARBA" id="ARBA00008553"/>
    </source>
</evidence>
<dbReference type="GO" id="GO:0000049">
    <property type="term" value="F:tRNA binding"/>
    <property type="evidence" value="ECO:0007669"/>
    <property type="project" value="UniProtKB-UniRule"/>
</dbReference>
<gene>
    <name evidence="8" type="primary">rplE</name>
    <name evidence="12" type="ORF">P409_13270</name>
</gene>
<evidence type="ECO:0000256" key="8">
    <source>
        <dbReference type="HAMAP-Rule" id="MF_01333"/>
    </source>
</evidence>
<comment type="subunit">
    <text evidence="8">Part of the 50S ribosomal subunit; part of the 5S rRNA/L5/L18/L25 subcomplex. Contacts the 5S rRNA and the P site tRNA. Forms a bridge to the 30S subunit in the 70S ribosome.</text>
</comment>
<keyword evidence="2 8" id="KW-0820">tRNA-binding</keyword>
<dbReference type="EMBL" id="JANX01000139">
    <property type="protein sequence ID" value="KGM33905.1"/>
    <property type="molecule type" value="Genomic_DNA"/>
</dbReference>
<dbReference type="HAMAP" id="MF_01333_B">
    <property type="entry name" value="Ribosomal_uL5_B"/>
    <property type="match status" value="1"/>
</dbReference>
<name>A0A0A0D757_9PROT</name>
<dbReference type="Pfam" id="PF00673">
    <property type="entry name" value="Ribosomal_L5_C"/>
    <property type="match status" value="1"/>
</dbReference>
<protein>
    <recommendedName>
        <fullName evidence="7 8">Large ribosomal subunit protein uL5</fullName>
    </recommendedName>
</protein>
<evidence type="ECO:0000256" key="9">
    <source>
        <dbReference type="RuleBase" id="RU003930"/>
    </source>
</evidence>
<dbReference type="GO" id="GO:0006412">
    <property type="term" value="P:translation"/>
    <property type="evidence" value="ECO:0007669"/>
    <property type="project" value="UniProtKB-UniRule"/>
</dbReference>
<dbReference type="InterPro" id="IPR002132">
    <property type="entry name" value="Ribosomal_uL5"/>
</dbReference>
<keyword evidence="5 8" id="KW-0689">Ribosomal protein</keyword>
<dbReference type="AlphaFoldDB" id="A0A0A0D757"/>
<dbReference type="SUPFAM" id="SSF55282">
    <property type="entry name" value="RL5-like"/>
    <property type="match status" value="1"/>
</dbReference>
<dbReference type="PANTHER" id="PTHR11994">
    <property type="entry name" value="60S RIBOSOMAL PROTEIN L11-RELATED"/>
    <property type="match status" value="1"/>
</dbReference>
<organism evidence="12 13">
    <name type="scientific">Inquilinus limosus MP06</name>
    <dbReference type="NCBI Taxonomy" id="1398085"/>
    <lineage>
        <taxon>Bacteria</taxon>
        <taxon>Pseudomonadati</taxon>
        <taxon>Pseudomonadota</taxon>
        <taxon>Alphaproteobacteria</taxon>
        <taxon>Rhodospirillales</taxon>
        <taxon>Rhodospirillaceae</taxon>
        <taxon>Inquilinus</taxon>
    </lineage>
</organism>
<dbReference type="GO" id="GO:0005840">
    <property type="term" value="C:ribosome"/>
    <property type="evidence" value="ECO:0007669"/>
    <property type="project" value="UniProtKB-KW"/>
</dbReference>
<evidence type="ECO:0000256" key="3">
    <source>
        <dbReference type="ARBA" id="ARBA00022730"/>
    </source>
</evidence>
<dbReference type="InterPro" id="IPR020930">
    <property type="entry name" value="Ribosomal_uL5_bac-type"/>
</dbReference>
<comment type="caution">
    <text evidence="12">The sequence shown here is derived from an EMBL/GenBank/DDBJ whole genome shotgun (WGS) entry which is preliminary data.</text>
</comment>
<dbReference type="RefSeq" id="WP_052120543.1">
    <property type="nucleotide sequence ID" value="NZ_JANX01000139.1"/>
</dbReference>
<dbReference type="Proteomes" id="UP000029995">
    <property type="component" value="Unassembled WGS sequence"/>
</dbReference>
<accession>A0A0A0D757</accession>
<dbReference type="InterPro" id="IPR022803">
    <property type="entry name" value="Ribosomal_uL5_dom_sf"/>
</dbReference>
<dbReference type="OrthoDB" id="9806626at2"/>
<dbReference type="PROSITE" id="PS00358">
    <property type="entry name" value="RIBOSOMAL_L5"/>
    <property type="match status" value="1"/>
</dbReference>
<proteinExistence type="inferred from homology"/>
<dbReference type="InterPro" id="IPR031309">
    <property type="entry name" value="Ribosomal_uL5_C"/>
</dbReference>
<keyword evidence="4 8" id="KW-0694">RNA-binding</keyword>
<evidence type="ECO:0000313" key="12">
    <source>
        <dbReference type="EMBL" id="KGM33905.1"/>
    </source>
</evidence>
<dbReference type="InterPro" id="IPR031310">
    <property type="entry name" value="Ribosomal_uL5_N"/>
</dbReference>
<evidence type="ECO:0000259" key="11">
    <source>
        <dbReference type="Pfam" id="PF00673"/>
    </source>
</evidence>
<evidence type="ECO:0000313" key="13">
    <source>
        <dbReference type="Proteomes" id="UP000029995"/>
    </source>
</evidence>
<evidence type="ECO:0000259" key="10">
    <source>
        <dbReference type="Pfam" id="PF00281"/>
    </source>
</evidence>
<feature type="domain" description="Large ribosomal subunit protein uL5 C-terminal" evidence="11">
    <location>
        <begin position="85"/>
        <end position="177"/>
    </location>
</feature>
<keyword evidence="6 8" id="KW-0687">Ribonucleoprotein</keyword>
<dbReference type="GO" id="GO:0003735">
    <property type="term" value="F:structural constituent of ribosome"/>
    <property type="evidence" value="ECO:0007669"/>
    <property type="project" value="InterPro"/>
</dbReference>
<dbReference type="NCBIfam" id="NF000585">
    <property type="entry name" value="PRK00010.1"/>
    <property type="match status" value="1"/>
</dbReference>
<evidence type="ECO:0000256" key="4">
    <source>
        <dbReference type="ARBA" id="ARBA00022884"/>
    </source>
</evidence>
<evidence type="ECO:0000256" key="2">
    <source>
        <dbReference type="ARBA" id="ARBA00022555"/>
    </source>
</evidence>
<comment type="function">
    <text evidence="8">This is 1 of the proteins that bind and probably mediate the attachment of the 5S RNA into the large ribosomal subunit, where it forms part of the central protuberance. In the 70S ribosome it contacts protein S13 of the 30S subunit (bridge B1b), connecting the 2 subunits; this bridge is implicated in subunit movement. Contacts the P site tRNA; the 5S rRNA and some of its associated proteins might help stabilize positioning of ribosome-bound tRNAs.</text>
</comment>
<dbReference type="InterPro" id="IPR020929">
    <property type="entry name" value="Ribosomal_uL5_CS"/>
</dbReference>
<evidence type="ECO:0000256" key="5">
    <source>
        <dbReference type="ARBA" id="ARBA00022980"/>
    </source>
</evidence>
<feature type="domain" description="Large ribosomal subunit protein uL5 N-terminal" evidence="10">
    <location>
        <begin position="24"/>
        <end position="80"/>
    </location>
</feature>
<evidence type="ECO:0000256" key="7">
    <source>
        <dbReference type="ARBA" id="ARBA00035245"/>
    </source>
</evidence>
<dbReference type="GO" id="GO:0019843">
    <property type="term" value="F:rRNA binding"/>
    <property type="evidence" value="ECO:0007669"/>
    <property type="project" value="UniProtKB-UniRule"/>
</dbReference>
<dbReference type="FunFam" id="3.30.1440.10:FF:000001">
    <property type="entry name" value="50S ribosomal protein L5"/>
    <property type="match status" value="1"/>
</dbReference>
<dbReference type="Gene3D" id="3.30.1440.10">
    <property type="match status" value="1"/>
</dbReference>
<keyword evidence="3 8" id="KW-0699">rRNA-binding</keyword>
<reference evidence="12 13" key="1">
    <citation type="submission" date="2014-01" db="EMBL/GenBank/DDBJ databases">
        <title>Genome sequence determination for a cystic fibrosis isolate, Inquilinus limosus.</title>
        <authorList>
            <person name="Pino M."/>
            <person name="Di Conza J."/>
            <person name="Gutkind G."/>
        </authorList>
    </citation>
    <scope>NUCLEOTIDE SEQUENCE [LARGE SCALE GENOMIC DNA]</scope>
    <source>
        <strain evidence="12 13">MP06</strain>
    </source>
</reference>